<comment type="function">
    <text evidence="7">Arginine methyltransferase involved in the assembly or stability of mitochondrial NADH:ubiquinone oxidoreductase complex (complex I).</text>
</comment>
<dbReference type="PANTHER" id="PTHR12049:SF5">
    <property type="entry name" value="PROTEIN ARGININE METHYLTRANSFERASE NDUFAF7 HOMOLOG, MITOCHONDRIAL"/>
    <property type="match status" value="1"/>
</dbReference>
<organism evidence="8 9">
    <name type="scientific">Trifolium pratense</name>
    <name type="common">Red clover</name>
    <dbReference type="NCBI Taxonomy" id="57577"/>
    <lineage>
        <taxon>Eukaryota</taxon>
        <taxon>Viridiplantae</taxon>
        <taxon>Streptophyta</taxon>
        <taxon>Embryophyta</taxon>
        <taxon>Tracheophyta</taxon>
        <taxon>Spermatophyta</taxon>
        <taxon>Magnoliopsida</taxon>
        <taxon>eudicotyledons</taxon>
        <taxon>Gunneridae</taxon>
        <taxon>Pentapetalae</taxon>
        <taxon>rosids</taxon>
        <taxon>fabids</taxon>
        <taxon>Fabales</taxon>
        <taxon>Fabaceae</taxon>
        <taxon>Papilionoideae</taxon>
        <taxon>50 kb inversion clade</taxon>
        <taxon>NPAAA clade</taxon>
        <taxon>Hologalegina</taxon>
        <taxon>IRL clade</taxon>
        <taxon>Trifolieae</taxon>
        <taxon>Trifolium</taxon>
    </lineage>
</organism>
<keyword evidence="5 7" id="KW-0496">Mitochondrion</keyword>
<evidence type="ECO:0000256" key="6">
    <source>
        <dbReference type="ARBA" id="ARBA00048612"/>
    </source>
</evidence>
<comment type="subcellular location">
    <subcellularLocation>
        <location evidence="1 7">Mitochondrion</location>
    </subcellularLocation>
</comment>
<dbReference type="SUPFAM" id="SSF53335">
    <property type="entry name" value="S-adenosyl-L-methionine-dependent methyltransferases"/>
    <property type="match status" value="1"/>
</dbReference>
<keyword evidence="4 7" id="KW-0808">Transferase</keyword>
<evidence type="ECO:0000256" key="3">
    <source>
        <dbReference type="ARBA" id="ARBA00022603"/>
    </source>
</evidence>
<dbReference type="ExpressionAtlas" id="A0A2K3MQY6">
    <property type="expression patterns" value="baseline"/>
</dbReference>
<sequence length="111" mass="12287">MRTANFSVPLKIYEIGGGSGTCAKGIMDYIMLNAPPKVYNSMTYTSVEISPSLAEVQKETVAEVRSHIPKFRVECRDASDRSGWGRMLLKFSLLSYINFIVASKSGLKSED</sequence>
<reference evidence="8 9" key="1">
    <citation type="journal article" date="2014" name="Am. J. Bot.">
        <title>Genome assembly and annotation for red clover (Trifolium pratense; Fabaceae).</title>
        <authorList>
            <person name="Istvanek J."/>
            <person name="Jaros M."/>
            <person name="Krenek A."/>
            <person name="Repkova J."/>
        </authorList>
    </citation>
    <scope>NUCLEOTIDE SEQUENCE [LARGE SCALE GENOMIC DNA]</scope>
    <source>
        <strain evidence="9">cv. Tatra</strain>
        <tissue evidence="8">Young leaves</tissue>
    </source>
</reference>
<dbReference type="GO" id="GO:0035243">
    <property type="term" value="F:protein-arginine omega-N symmetric methyltransferase activity"/>
    <property type="evidence" value="ECO:0007669"/>
    <property type="project" value="UniProtKB-EC"/>
</dbReference>
<comment type="similarity">
    <text evidence="2 7">Belongs to the NDUFAF7 family.</text>
</comment>
<keyword evidence="3 7" id="KW-0489">Methyltransferase</keyword>
<evidence type="ECO:0000256" key="1">
    <source>
        <dbReference type="ARBA" id="ARBA00004173"/>
    </source>
</evidence>
<comment type="caution">
    <text evidence="8">The sequence shown here is derived from an EMBL/GenBank/DDBJ whole genome shotgun (WGS) entry which is preliminary data.</text>
</comment>
<evidence type="ECO:0000256" key="5">
    <source>
        <dbReference type="ARBA" id="ARBA00023128"/>
    </source>
</evidence>
<evidence type="ECO:0000256" key="4">
    <source>
        <dbReference type="ARBA" id="ARBA00022679"/>
    </source>
</evidence>
<dbReference type="Gene3D" id="3.40.50.150">
    <property type="entry name" value="Vaccinia Virus protein VP39"/>
    <property type="match status" value="1"/>
</dbReference>
<gene>
    <name evidence="8" type="ORF">L195_g016328</name>
</gene>
<dbReference type="Pfam" id="PF02636">
    <property type="entry name" value="Methyltransf_28"/>
    <property type="match status" value="1"/>
</dbReference>
<dbReference type="AlphaFoldDB" id="A0A2K3MQY6"/>
<dbReference type="EC" id="2.1.1.320" evidence="7"/>
<dbReference type="GO" id="GO:0005739">
    <property type="term" value="C:mitochondrion"/>
    <property type="evidence" value="ECO:0007669"/>
    <property type="project" value="UniProtKB-SubCell"/>
</dbReference>
<dbReference type="PANTHER" id="PTHR12049">
    <property type="entry name" value="PROTEIN ARGININE METHYLTRANSFERASE NDUFAF7, MITOCHONDRIAL"/>
    <property type="match status" value="1"/>
</dbReference>
<reference evidence="8 9" key="2">
    <citation type="journal article" date="2017" name="Front. Plant Sci.">
        <title>Gene Classification and Mining of Molecular Markers Useful in Red Clover (Trifolium pratense) Breeding.</title>
        <authorList>
            <person name="Istvanek J."/>
            <person name="Dluhosova J."/>
            <person name="Dluhos P."/>
            <person name="Patkova L."/>
            <person name="Nedelnik J."/>
            <person name="Repkova J."/>
        </authorList>
    </citation>
    <scope>NUCLEOTIDE SEQUENCE [LARGE SCALE GENOMIC DNA]</scope>
    <source>
        <strain evidence="9">cv. Tatra</strain>
        <tissue evidence="8">Young leaves</tissue>
    </source>
</reference>
<dbReference type="Proteomes" id="UP000236291">
    <property type="component" value="Unassembled WGS sequence"/>
</dbReference>
<evidence type="ECO:0000256" key="7">
    <source>
        <dbReference type="RuleBase" id="RU364114"/>
    </source>
</evidence>
<accession>A0A2K3MQY6</accession>
<evidence type="ECO:0000313" key="8">
    <source>
        <dbReference type="EMBL" id="PNX93177.1"/>
    </source>
</evidence>
<name>A0A2K3MQY6_TRIPR</name>
<dbReference type="EMBL" id="ASHM01011261">
    <property type="protein sequence ID" value="PNX93177.1"/>
    <property type="molecule type" value="Genomic_DNA"/>
</dbReference>
<evidence type="ECO:0000256" key="2">
    <source>
        <dbReference type="ARBA" id="ARBA00005891"/>
    </source>
</evidence>
<dbReference type="STRING" id="57577.A0A2K3MQY6"/>
<evidence type="ECO:0000313" key="9">
    <source>
        <dbReference type="Proteomes" id="UP000236291"/>
    </source>
</evidence>
<dbReference type="InterPro" id="IPR029063">
    <property type="entry name" value="SAM-dependent_MTases_sf"/>
</dbReference>
<dbReference type="GO" id="GO:0032259">
    <property type="term" value="P:methylation"/>
    <property type="evidence" value="ECO:0007669"/>
    <property type="project" value="UniProtKB-KW"/>
</dbReference>
<comment type="catalytic activity">
    <reaction evidence="6 7">
        <text>L-arginyl-[protein] + 2 S-adenosyl-L-methionine = N(omega),N(omega)'-dimethyl-L-arginyl-[protein] + 2 S-adenosyl-L-homocysteine + 2 H(+)</text>
        <dbReference type="Rhea" id="RHEA:48108"/>
        <dbReference type="Rhea" id="RHEA-COMP:10532"/>
        <dbReference type="Rhea" id="RHEA-COMP:11992"/>
        <dbReference type="ChEBI" id="CHEBI:15378"/>
        <dbReference type="ChEBI" id="CHEBI:29965"/>
        <dbReference type="ChEBI" id="CHEBI:57856"/>
        <dbReference type="ChEBI" id="CHEBI:59789"/>
        <dbReference type="ChEBI" id="CHEBI:88221"/>
        <dbReference type="EC" id="2.1.1.320"/>
    </reaction>
</comment>
<proteinExistence type="inferred from homology"/>
<dbReference type="InterPro" id="IPR003788">
    <property type="entry name" value="NDUFAF7"/>
</dbReference>
<protein>
    <recommendedName>
        <fullName evidence="7">Protein arginine methyltransferase NDUFAF7</fullName>
        <ecNumber evidence="7">2.1.1.320</ecNumber>
    </recommendedName>
</protein>